<evidence type="ECO:0000313" key="3">
    <source>
        <dbReference type="Proteomes" id="UP000003856"/>
    </source>
</evidence>
<protein>
    <recommendedName>
        <fullName evidence="4">Transporter</fullName>
    </recommendedName>
</protein>
<feature type="transmembrane region" description="Helical" evidence="1">
    <location>
        <begin position="48"/>
        <end position="66"/>
    </location>
</feature>
<feature type="transmembrane region" description="Helical" evidence="1">
    <location>
        <begin position="141"/>
        <end position="164"/>
    </location>
</feature>
<reference evidence="2 3" key="1">
    <citation type="submission" date="2009-05" db="EMBL/GenBank/DDBJ databases">
        <title>The draft genome of Acidovorax delafieldii 2AN.</title>
        <authorList>
            <consortium name="US DOE Joint Genome Institute (JGI-PGF)"/>
            <person name="Lucas S."/>
            <person name="Copeland A."/>
            <person name="Lapidus A."/>
            <person name="Glavina del Rio T."/>
            <person name="Tice H."/>
            <person name="Bruce D."/>
            <person name="Goodwin L."/>
            <person name="Pitluck S."/>
            <person name="Larimer F."/>
            <person name="Land M.L."/>
            <person name="Hauser L."/>
            <person name="Shelobolina E.S."/>
            <person name="Picardal F."/>
            <person name="Roden E."/>
            <person name="Emerson D."/>
        </authorList>
    </citation>
    <scope>NUCLEOTIDE SEQUENCE [LARGE SCALE GENOMIC DNA]</scope>
    <source>
        <strain evidence="2 3">2AN</strain>
    </source>
</reference>
<evidence type="ECO:0008006" key="4">
    <source>
        <dbReference type="Google" id="ProtNLM"/>
    </source>
</evidence>
<feature type="transmembrane region" description="Helical" evidence="1">
    <location>
        <begin position="72"/>
        <end position="91"/>
    </location>
</feature>
<keyword evidence="1" id="KW-1133">Transmembrane helix</keyword>
<dbReference type="PATRIC" id="fig|573060.9.peg.2920"/>
<evidence type="ECO:0000313" key="2">
    <source>
        <dbReference type="EMBL" id="EER60238.1"/>
    </source>
</evidence>
<name>C5T5J7_ACIDE</name>
<gene>
    <name evidence="2" type="ORF">AcdelDRAFT_2177</name>
</gene>
<proteinExistence type="predicted"/>
<keyword evidence="1" id="KW-0472">Membrane</keyword>
<organism evidence="2 3">
    <name type="scientific">Acidovorax delafieldii 2AN</name>
    <dbReference type="NCBI Taxonomy" id="573060"/>
    <lineage>
        <taxon>Bacteria</taxon>
        <taxon>Pseudomonadati</taxon>
        <taxon>Pseudomonadota</taxon>
        <taxon>Betaproteobacteria</taxon>
        <taxon>Burkholderiales</taxon>
        <taxon>Comamonadaceae</taxon>
        <taxon>Acidovorax</taxon>
    </lineage>
</organism>
<dbReference type="Proteomes" id="UP000003856">
    <property type="component" value="Unassembled WGS sequence"/>
</dbReference>
<keyword evidence="1" id="KW-0812">Transmembrane</keyword>
<comment type="caution">
    <text evidence="2">The sequence shown here is derived from an EMBL/GenBank/DDBJ whole genome shotgun (WGS) entry which is preliminary data.</text>
</comment>
<accession>C5T5J7</accession>
<dbReference type="EMBL" id="ACQT01000066">
    <property type="protein sequence ID" value="EER60238.1"/>
    <property type="molecule type" value="Genomic_DNA"/>
</dbReference>
<evidence type="ECO:0000256" key="1">
    <source>
        <dbReference type="SAM" id="Phobius"/>
    </source>
</evidence>
<sequence>MTASVLVPTMTSPLSNVLAFASIPAIAVVVGGIAAAFRTPSPAVRSGVQHVAAGVLFAALATELLPDVVHRRMPWVTLVGFGLGVAAMLLLKSLAGRLEASTGDAAPSALPTSLLLVSAVDIALDGLLIGISFAAGERQGLLITVALTLEVLFLGVATAAAMGGPGARQRIIGTTLAFAGLLLASAGIGAYFLAGVNGVILDAVMSFGVAALLYLVTEELLVEAHEVDETPLLTSMFFVGFLALLLIEMLV</sequence>
<feature type="transmembrane region" description="Helical" evidence="1">
    <location>
        <begin position="171"/>
        <end position="193"/>
    </location>
</feature>
<keyword evidence="3" id="KW-1185">Reference proteome</keyword>
<feature type="transmembrane region" description="Helical" evidence="1">
    <location>
        <begin position="229"/>
        <end position="247"/>
    </location>
</feature>
<feature type="transmembrane region" description="Helical" evidence="1">
    <location>
        <begin position="17"/>
        <end position="36"/>
    </location>
</feature>
<dbReference type="AlphaFoldDB" id="C5T5J7"/>
<feature type="transmembrane region" description="Helical" evidence="1">
    <location>
        <begin position="199"/>
        <end position="217"/>
    </location>
</feature>
<feature type="transmembrane region" description="Helical" evidence="1">
    <location>
        <begin position="112"/>
        <end position="135"/>
    </location>
</feature>